<dbReference type="SUPFAM" id="SSF142823">
    <property type="entry name" value="ComB-like"/>
    <property type="match status" value="1"/>
</dbReference>
<sequence length="207" mass="20882">MTTADNQQSRYEVRFDWGPAGLSAIADGAGVIIVVQGIADGHQISAAVESLGREPADAAIADAAHASGARVVAASLRNRTAVAQHVLQHQVQRGERVRVALVAETSLGADSHQDAVGSGFAVDTLFAAGAVIDALAAVGIDYSSPEAAAASAAFTGLERAVGHLYTASTAGQRLIASGKRDAVVAAGQVDASELVPVLGDDGYWAVG</sequence>
<dbReference type="EMBL" id="CP061169">
    <property type="protein sequence ID" value="QPZ37566.1"/>
    <property type="molecule type" value="Genomic_DNA"/>
</dbReference>
<reference evidence="2 3" key="1">
    <citation type="submission" date="2020-12" db="EMBL/GenBank/DDBJ databases">
        <title>Microbacterium sp. HY060.</title>
        <authorList>
            <person name="Zhou J."/>
        </authorList>
    </citation>
    <scope>NUCLEOTIDE SEQUENCE [LARGE SCALE GENOMIC DNA]</scope>
    <source>
        <strain evidence="2 3">HY60</strain>
    </source>
</reference>
<dbReference type="Gene3D" id="3.90.1560.10">
    <property type="entry name" value="ComB-like"/>
    <property type="match status" value="1"/>
</dbReference>
<proteinExistence type="predicted"/>
<dbReference type="Pfam" id="PF04029">
    <property type="entry name" value="2-ph_phosp"/>
    <property type="match status" value="1"/>
</dbReference>
<name>A0ABX6YFK5_9MICO</name>
<dbReference type="RefSeq" id="WP_166990734.1">
    <property type="nucleotide sequence ID" value="NZ_CP061169.1"/>
</dbReference>
<dbReference type="Proteomes" id="UP000662814">
    <property type="component" value="Chromosome"/>
</dbReference>
<gene>
    <name evidence="2" type="ORF">HCR76_12095</name>
</gene>
<dbReference type="InterPro" id="IPR005238">
    <property type="entry name" value="ComB-like"/>
</dbReference>
<evidence type="ECO:0000256" key="1">
    <source>
        <dbReference type="ARBA" id="ARBA00021948"/>
    </source>
</evidence>
<protein>
    <recommendedName>
        <fullName evidence="1">Probable 2-phosphosulfolactate phosphatase</fullName>
    </recommendedName>
</protein>
<dbReference type="InterPro" id="IPR036702">
    <property type="entry name" value="ComB-like_sf"/>
</dbReference>
<keyword evidence="3" id="KW-1185">Reference proteome</keyword>
<organism evidence="2 3">
    <name type="scientific">Paramicrobacterium chengjingii</name>
    <dbReference type="NCBI Taxonomy" id="2769067"/>
    <lineage>
        <taxon>Bacteria</taxon>
        <taxon>Bacillati</taxon>
        <taxon>Actinomycetota</taxon>
        <taxon>Actinomycetes</taxon>
        <taxon>Micrococcales</taxon>
        <taxon>Microbacteriaceae</taxon>
        <taxon>Paramicrobacterium</taxon>
    </lineage>
</organism>
<accession>A0ABX6YFK5</accession>
<evidence type="ECO:0000313" key="2">
    <source>
        <dbReference type="EMBL" id="QPZ37566.1"/>
    </source>
</evidence>
<evidence type="ECO:0000313" key="3">
    <source>
        <dbReference type="Proteomes" id="UP000662814"/>
    </source>
</evidence>